<keyword evidence="4" id="KW-1003">Cell membrane</keyword>
<dbReference type="InterPro" id="IPR027417">
    <property type="entry name" value="P-loop_NTPase"/>
</dbReference>
<dbReference type="InterPro" id="IPR017871">
    <property type="entry name" value="ABC_transporter-like_CS"/>
</dbReference>
<dbReference type="Pfam" id="PF00005">
    <property type="entry name" value="ABC_tran"/>
    <property type="match status" value="1"/>
</dbReference>
<keyword evidence="7" id="KW-0067">ATP-binding</keyword>
<keyword evidence="8" id="KW-1278">Translocase</keyword>
<protein>
    <submittedName>
        <fullName evidence="11">Putative Dipeptide ABC transporter, dipeptide-binding protein</fullName>
    </submittedName>
</protein>
<dbReference type="RefSeq" id="WP_052835667.1">
    <property type="nucleotide sequence ID" value="NZ_CDRZ01000273.1"/>
</dbReference>
<dbReference type="CDD" id="cd03257">
    <property type="entry name" value="ABC_NikE_OppD_transporters"/>
    <property type="match status" value="1"/>
</dbReference>
<dbReference type="Gene3D" id="3.40.50.300">
    <property type="entry name" value="P-loop containing nucleotide triphosphate hydrolases"/>
    <property type="match status" value="1"/>
</dbReference>
<dbReference type="PANTHER" id="PTHR43297:SF14">
    <property type="entry name" value="ATPASE AAA-TYPE CORE DOMAIN-CONTAINING PROTEIN"/>
    <property type="match status" value="1"/>
</dbReference>
<comment type="similarity">
    <text evidence="2">Belongs to the ABC transporter superfamily.</text>
</comment>
<keyword evidence="12" id="KW-1185">Reference proteome</keyword>
<keyword evidence="9" id="KW-0472">Membrane</keyword>
<dbReference type="SMART" id="SM00382">
    <property type="entry name" value="AAA"/>
    <property type="match status" value="1"/>
</dbReference>
<comment type="subcellular location">
    <subcellularLocation>
        <location evidence="1">Cell membrane</location>
        <topology evidence="1">Peripheral membrane protein</topology>
    </subcellularLocation>
</comment>
<dbReference type="PROSITE" id="PS00211">
    <property type="entry name" value="ABC_TRANSPORTER_1"/>
    <property type="match status" value="1"/>
</dbReference>
<accession>A0A0B7MQ05</accession>
<evidence type="ECO:0000259" key="10">
    <source>
        <dbReference type="PROSITE" id="PS50893"/>
    </source>
</evidence>
<evidence type="ECO:0000313" key="12">
    <source>
        <dbReference type="Proteomes" id="UP000046155"/>
    </source>
</evidence>
<dbReference type="GO" id="GO:0015833">
    <property type="term" value="P:peptide transport"/>
    <property type="evidence" value="ECO:0007669"/>
    <property type="project" value="InterPro"/>
</dbReference>
<evidence type="ECO:0000256" key="6">
    <source>
        <dbReference type="ARBA" id="ARBA00022741"/>
    </source>
</evidence>
<evidence type="ECO:0000256" key="2">
    <source>
        <dbReference type="ARBA" id="ARBA00005417"/>
    </source>
</evidence>
<evidence type="ECO:0000256" key="5">
    <source>
        <dbReference type="ARBA" id="ARBA00022519"/>
    </source>
</evidence>
<proteinExistence type="inferred from homology"/>
<dbReference type="EMBL" id="CDRZ01000273">
    <property type="protein sequence ID" value="CEO90126.1"/>
    <property type="molecule type" value="Genomic_DNA"/>
</dbReference>
<dbReference type="GO" id="GO:0016887">
    <property type="term" value="F:ATP hydrolysis activity"/>
    <property type="evidence" value="ECO:0007669"/>
    <property type="project" value="InterPro"/>
</dbReference>
<evidence type="ECO:0000313" key="11">
    <source>
        <dbReference type="EMBL" id="CEO90126.1"/>
    </source>
</evidence>
<feature type="domain" description="ABC transporter" evidence="10">
    <location>
        <begin position="5"/>
        <end position="250"/>
    </location>
</feature>
<dbReference type="NCBIfam" id="TIGR01727">
    <property type="entry name" value="oligo_HPY"/>
    <property type="match status" value="1"/>
</dbReference>
<keyword evidence="5" id="KW-0997">Cell inner membrane</keyword>
<dbReference type="InterPro" id="IPR050388">
    <property type="entry name" value="ABC_Ni/Peptide_Import"/>
</dbReference>
<dbReference type="AlphaFoldDB" id="A0A0B7MQ05"/>
<evidence type="ECO:0000256" key="8">
    <source>
        <dbReference type="ARBA" id="ARBA00022967"/>
    </source>
</evidence>
<dbReference type="PANTHER" id="PTHR43297">
    <property type="entry name" value="OLIGOPEPTIDE TRANSPORT ATP-BINDING PROTEIN APPD"/>
    <property type="match status" value="1"/>
</dbReference>
<keyword evidence="3" id="KW-0813">Transport</keyword>
<dbReference type="InterPro" id="IPR013563">
    <property type="entry name" value="Oligopep_ABC_C"/>
</dbReference>
<evidence type="ECO:0000256" key="3">
    <source>
        <dbReference type="ARBA" id="ARBA00022448"/>
    </source>
</evidence>
<dbReference type="Pfam" id="PF08352">
    <property type="entry name" value="oligo_HPY"/>
    <property type="match status" value="1"/>
</dbReference>
<sequence>MSNLLEIHNLSVTYGLNGWRVLAVRDLGLTLGEGEKLAIVGESGAGKSTIANTIMGLLGNGAEIQGEIYFKGSQVKQETVSELRGKEIVLIPQNVFNSINPVFSIGEQMEDLQNEANVAPEQRQGRILELLRRVRLPRPESIPDSFSHQLSGGMKQRVLLAMGLSQSPSLIIADEPTKGLDPIRRMGILNLLQQLVKQNRQSLMLITHDIKAAAFLCDTITLIYKGEMMERLPAAHLYENSMHPYSKALMAAAPERGLQVPSQINSEFNHSPVTGCSYAAYCQLFRNSCLEQRPALRQVAPGHWVRCDAVA</sequence>
<dbReference type="PROSITE" id="PS50893">
    <property type="entry name" value="ABC_TRANSPORTER_2"/>
    <property type="match status" value="1"/>
</dbReference>
<reference evidence="12" key="1">
    <citation type="submission" date="2015-01" db="EMBL/GenBank/DDBJ databases">
        <authorList>
            <person name="Manzoor Shahid"/>
            <person name="Zubair Saima"/>
        </authorList>
    </citation>
    <scope>NUCLEOTIDE SEQUENCE [LARGE SCALE GENOMIC DNA]</scope>
    <source>
        <strain evidence="12">Sp3</strain>
    </source>
</reference>
<gene>
    <name evidence="11" type="ORF">SSCH_730025</name>
</gene>
<evidence type="ECO:0000256" key="7">
    <source>
        <dbReference type="ARBA" id="ARBA00022840"/>
    </source>
</evidence>
<dbReference type="GO" id="GO:0005524">
    <property type="term" value="F:ATP binding"/>
    <property type="evidence" value="ECO:0007669"/>
    <property type="project" value="UniProtKB-KW"/>
</dbReference>
<dbReference type="Proteomes" id="UP000046155">
    <property type="component" value="Unassembled WGS sequence"/>
</dbReference>
<dbReference type="GO" id="GO:0005886">
    <property type="term" value="C:plasma membrane"/>
    <property type="evidence" value="ECO:0007669"/>
    <property type="project" value="UniProtKB-SubCell"/>
</dbReference>
<dbReference type="OrthoDB" id="41661at2"/>
<keyword evidence="6" id="KW-0547">Nucleotide-binding</keyword>
<dbReference type="SUPFAM" id="SSF52540">
    <property type="entry name" value="P-loop containing nucleoside triphosphate hydrolases"/>
    <property type="match status" value="1"/>
</dbReference>
<dbReference type="InterPro" id="IPR003593">
    <property type="entry name" value="AAA+_ATPase"/>
</dbReference>
<name>A0A0B7MQ05_9FIRM</name>
<dbReference type="InterPro" id="IPR003439">
    <property type="entry name" value="ABC_transporter-like_ATP-bd"/>
</dbReference>
<evidence type="ECO:0000256" key="9">
    <source>
        <dbReference type="ARBA" id="ARBA00023136"/>
    </source>
</evidence>
<organism evidence="11 12">
    <name type="scientific">Syntrophaceticus schinkii</name>
    <dbReference type="NCBI Taxonomy" id="499207"/>
    <lineage>
        <taxon>Bacteria</taxon>
        <taxon>Bacillati</taxon>
        <taxon>Bacillota</taxon>
        <taxon>Clostridia</taxon>
        <taxon>Thermoanaerobacterales</taxon>
        <taxon>Thermoanaerobacterales Family III. Incertae Sedis</taxon>
        <taxon>Syntrophaceticus</taxon>
    </lineage>
</organism>
<evidence type="ECO:0000256" key="1">
    <source>
        <dbReference type="ARBA" id="ARBA00004202"/>
    </source>
</evidence>
<evidence type="ECO:0000256" key="4">
    <source>
        <dbReference type="ARBA" id="ARBA00022475"/>
    </source>
</evidence>